<dbReference type="InterPro" id="IPR024079">
    <property type="entry name" value="MetalloPept_cat_dom_sf"/>
</dbReference>
<keyword evidence="5" id="KW-1185">Reference proteome</keyword>
<dbReference type="PROSITE" id="PS51885">
    <property type="entry name" value="NEPRILYSIN"/>
    <property type="match status" value="1"/>
</dbReference>
<evidence type="ECO:0000256" key="2">
    <source>
        <dbReference type="SAM" id="MobiDB-lite"/>
    </source>
</evidence>
<organism evidence="5 6">
    <name type="scientific">Caenorhabditis tropicalis</name>
    <dbReference type="NCBI Taxonomy" id="1561998"/>
    <lineage>
        <taxon>Eukaryota</taxon>
        <taxon>Metazoa</taxon>
        <taxon>Ecdysozoa</taxon>
        <taxon>Nematoda</taxon>
        <taxon>Chromadorea</taxon>
        <taxon>Rhabditida</taxon>
        <taxon>Rhabditina</taxon>
        <taxon>Rhabditomorpha</taxon>
        <taxon>Rhabditoidea</taxon>
        <taxon>Rhabditidae</taxon>
        <taxon>Peloderinae</taxon>
        <taxon>Caenorhabditis</taxon>
    </lineage>
</organism>
<keyword evidence="3" id="KW-0812">Transmembrane</keyword>
<reference evidence="6" key="1">
    <citation type="submission" date="2016-11" db="UniProtKB">
        <authorList>
            <consortium name="WormBaseParasite"/>
        </authorList>
    </citation>
    <scope>IDENTIFICATION</scope>
</reference>
<dbReference type="GO" id="GO:0016485">
    <property type="term" value="P:protein processing"/>
    <property type="evidence" value="ECO:0007669"/>
    <property type="project" value="TreeGrafter"/>
</dbReference>
<name>A0A1I7V0N0_9PELO</name>
<dbReference type="GO" id="GO:0004222">
    <property type="term" value="F:metalloendopeptidase activity"/>
    <property type="evidence" value="ECO:0007669"/>
    <property type="project" value="InterPro"/>
</dbReference>
<dbReference type="SUPFAM" id="SSF55486">
    <property type="entry name" value="Metalloproteases ('zincins'), catalytic domain"/>
    <property type="match status" value="1"/>
</dbReference>
<evidence type="ECO:0000256" key="3">
    <source>
        <dbReference type="SAM" id="Phobius"/>
    </source>
</evidence>
<dbReference type="Proteomes" id="UP000095282">
    <property type="component" value="Unplaced"/>
</dbReference>
<feature type="compositionally biased region" description="Pro residues" evidence="2">
    <location>
        <begin position="36"/>
        <end position="50"/>
    </location>
</feature>
<protein>
    <submittedName>
        <fullName evidence="6">Peptidase_M13_N domain-containing protein</fullName>
    </submittedName>
</protein>
<keyword evidence="3" id="KW-0472">Membrane</keyword>
<dbReference type="InterPro" id="IPR008753">
    <property type="entry name" value="Peptidase_M13_N"/>
</dbReference>
<keyword evidence="3" id="KW-1133">Transmembrane helix</keyword>
<feature type="compositionally biased region" description="Basic and acidic residues" evidence="2">
    <location>
        <begin position="147"/>
        <end position="163"/>
    </location>
</feature>
<dbReference type="eggNOG" id="KOG3624">
    <property type="taxonomic scope" value="Eukaryota"/>
</dbReference>
<feature type="domain" description="Peptidase M13 N-terminal" evidence="4">
    <location>
        <begin position="257"/>
        <end position="567"/>
    </location>
</feature>
<dbReference type="Gene3D" id="1.10.1380.10">
    <property type="entry name" value="Neutral endopeptidase , domain2"/>
    <property type="match status" value="1"/>
</dbReference>
<dbReference type="AlphaFoldDB" id="A0A1I7V0N0"/>
<dbReference type="PANTHER" id="PTHR11733">
    <property type="entry name" value="ZINC METALLOPROTEASE FAMILY M13 NEPRILYSIN-RELATED"/>
    <property type="match status" value="1"/>
</dbReference>
<evidence type="ECO:0000313" key="5">
    <source>
        <dbReference type="Proteomes" id="UP000095282"/>
    </source>
</evidence>
<dbReference type="WBParaSite" id="Csp11.Scaffold630.g21221.t3">
    <property type="protein sequence ID" value="Csp11.Scaffold630.g21221.t3"/>
    <property type="gene ID" value="Csp11.Scaffold630.g21221"/>
</dbReference>
<accession>A0A1I7V0N0</accession>
<dbReference type="InterPro" id="IPR042089">
    <property type="entry name" value="Peptidase_M13_dom_2"/>
</dbReference>
<feature type="compositionally biased region" description="Acidic residues" evidence="2">
    <location>
        <begin position="108"/>
        <end position="123"/>
    </location>
</feature>
<proteinExistence type="inferred from homology"/>
<feature type="transmembrane region" description="Helical" evidence="3">
    <location>
        <begin position="197"/>
        <end position="219"/>
    </location>
</feature>
<comment type="similarity">
    <text evidence="1">Belongs to the peptidase M13 family.</text>
</comment>
<feature type="region of interest" description="Disordered" evidence="2">
    <location>
        <begin position="1"/>
        <end position="58"/>
    </location>
</feature>
<dbReference type="Pfam" id="PF05649">
    <property type="entry name" value="Peptidase_M13_N"/>
    <property type="match status" value="1"/>
</dbReference>
<sequence>MDNSPRRIASPVNRTPSFEIAILTSPPLSPHHDVPPMEPSPDPPPLPPHSFSPRRKVHESIVREVREYHLHSTSRIPFSVPPTIQIHPAPIAGPESTSSFRTNPEEGNRDDEEDNVTETDQEIELPLPEEVTVQPETSQQNQEDEEQRNVDENQQKTTEDGLENRLTTQLEAPADRRIIFPITPFYARKGSCSKCSIWLGALCALFFLLSIALFLVWVITTDGFRTIGSKSSNICNSRQCIDIAFRLSSSIDDGIEPCENFYRHSCQRYHSQTADKQLNFLSQLKDESLRTMQSLFSSEEDSRTLPKSARLSRSLYSACMNAVLRWERHSGMLDWYAGNYNLIVYDRDVHPQDRSKIILQIKPPDLTPIVGPIERNLIDLAKPSPTEFEPLLQLSLRQNLLSAFARDSLLRDPRDVQSQLDEVARLMVDLYISARQSASLTPNTTYMTIGEMFQALPQLYLREFFDAQLSNIYKWTESDFLSIQDYDYFARLSDIMAQTSRQAVANYLVTVTIWNLRQYSYSPRDQFGWRECVDQISSLEIGSKMYVDKASQSMNLPKTIEFLQNLKIDFLSVHRSTPLQYLSNINRLGFYVGFPRRLLNEELVWRPVSQLSLNESDYFNSIIRVGKAERDYSISQIGTYLDSDDTTNFPITQPTMLYNSHVGAIVIPLAFIEPPIYLPGDEIPMYGIYSSLGITTLQMISKVFWQGLDKSSQLECLDNLFRGFLDANRQRSPSIEPELLSTIECSVVEKDRNQEVIMKQ</sequence>
<dbReference type="PANTHER" id="PTHR11733:SF206">
    <property type="entry name" value="PEPTIDASE M13 N-TERMINAL DOMAIN-CONTAINING PROTEIN"/>
    <property type="match status" value="1"/>
</dbReference>
<dbReference type="InterPro" id="IPR000718">
    <property type="entry name" value="Peptidase_M13"/>
</dbReference>
<evidence type="ECO:0000313" key="6">
    <source>
        <dbReference type="WBParaSite" id="Csp11.Scaffold630.g21221.t3"/>
    </source>
</evidence>
<dbReference type="Gene3D" id="3.40.390.10">
    <property type="entry name" value="Collagenase (Catalytic Domain)"/>
    <property type="match status" value="1"/>
</dbReference>
<dbReference type="STRING" id="1561998.A0A1I7V0N0"/>
<evidence type="ECO:0000256" key="1">
    <source>
        <dbReference type="ARBA" id="ARBA00007357"/>
    </source>
</evidence>
<dbReference type="GO" id="GO:0005886">
    <property type="term" value="C:plasma membrane"/>
    <property type="evidence" value="ECO:0007669"/>
    <property type="project" value="TreeGrafter"/>
</dbReference>
<evidence type="ECO:0000259" key="4">
    <source>
        <dbReference type="Pfam" id="PF05649"/>
    </source>
</evidence>
<feature type="region of interest" description="Disordered" evidence="2">
    <location>
        <begin position="77"/>
        <end position="164"/>
    </location>
</feature>